<keyword evidence="13" id="KW-1185">Reference proteome</keyword>
<dbReference type="EC" id="5.2.1.8" evidence="7"/>
<evidence type="ECO:0000256" key="5">
    <source>
        <dbReference type="ARBA" id="ARBA00023235"/>
    </source>
</evidence>
<keyword evidence="10" id="KW-0732">Signal</keyword>
<evidence type="ECO:0000256" key="9">
    <source>
        <dbReference type="SAM" id="MobiDB-lite"/>
    </source>
</evidence>
<dbReference type="PROSITE" id="PS50059">
    <property type="entry name" value="FKBP_PPIASE"/>
    <property type="match status" value="1"/>
</dbReference>
<evidence type="ECO:0000313" key="13">
    <source>
        <dbReference type="Proteomes" id="UP000682951"/>
    </source>
</evidence>
<feature type="domain" description="PPIase FKBP-type" evidence="11">
    <location>
        <begin position="147"/>
        <end position="232"/>
    </location>
</feature>
<evidence type="ECO:0000256" key="6">
    <source>
        <dbReference type="PROSITE-ProRule" id="PRU00277"/>
    </source>
</evidence>
<feature type="compositionally biased region" description="Basic and acidic residues" evidence="9">
    <location>
        <begin position="240"/>
        <end position="254"/>
    </location>
</feature>
<keyword evidence="4 6" id="KW-0697">Rotamase</keyword>
<dbReference type="RefSeq" id="WP_212142363.1">
    <property type="nucleotide sequence ID" value="NZ_JAGSSW010000008.1"/>
</dbReference>
<keyword evidence="8" id="KW-0175">Coiled coil</keyword>
<comment type="caution">
    <text evidence="12">The sequence shown here is derived from an EMBL/GenBank/DDBJ whole genome shotgun (WGS) entry which is preliminary data.</text>
</comment>
<dbReference type="Proteomes" id="UP000682951">
    <property type="component" value="Unassembled WGS sequence"/>
</dbReference>
<dbReference type="InterPro" id="IPR036944">
    <property type="entry name" value="PPIase_FKBP_N_sf"/>
</dbReference>
<evidence type="ECO:0000256" key="4">
    <source>
        <dbReference type="ARBA" id="ARBA00023110"/>
    </source>
</evidence>
<evidence type="ECO:0000256" key="3">
    <source>
        <dbReference type="ARBA" id="ARBA00022490"/>
    </source>
</evidence>
<feature type="region of interest" description="Disordered" evidence="9">
    <location>
        <begin position="235"/>
        <end position="254"/>
    </location>
</feature>
<feature type="coiled-coil region" evidence="8">
    <location>
        <begin position="82"/>
        <end position="112"/>
    </location>
</feature>
<dbReference type="Pfam" id="PF01346">
    <property type="entry name" value="FKBP_N"/>
    <property type="match status" value="1"/>
</dbReference>
<feature type="chain" id="PRO_5046189252" description="Peptidyl-prolyl cis-trans isomerase" evidence="10">
    <location>
        <begin position="22"/>
        <end position="254"/>
    </location>
</feature>
<evidence type="ECO:0000313" key="12">
    <source>
        <dbReference type="EMBL" id="MBR8464492.1"/>
    </source>
</evidence>
<dbReference type="SUPFAM" id="SSF54534">
    <property type="entry name" value="FKBP-like"/>
    <property type="match status" value="1"/>
</dbReference>
<feature type="signal peptide" evidence="10">
    <location>
        <begin position="1"/>
        <end position="21"/>
    </location>
</feature>
<evidence type="ECO:0000256" key="10">
    <source>
        <dbReference type="SAM" id="SignalP"/>
    </source>
</evidence>
<gene>
    <name evidence="12" type="ORF">KDD93_07940</name>
</gene>
<dbReference type="Pfam" id="PF00254">
    <property type="entry name" value="FKBP_C"/>
    <property type="match status" value="1"/>
</dbReference>
<proteinExistence type="inferred from homology"/>
<evidence type="ECO:0000256" key="8">
    <source>
        <dbReference type="SAM" id="Coils"/>
    </source>
</evidence>
<dbReference type="InterPro" id="IPR046357">
    <property type="entry name" value="PPIase_dom_sf"/>
</dbReference>
<dbReference type="PANTHER" id="PTHR43811:SF19">
    <property type="entry name" value="39 KDA FK506-BINDING NUCLEAR PROTEIN"/>
    <property type="match status" value="1"/>
</dbReference>
<dbReference type="PROSITE" id="PS51257">
    <property type="entry name" value="PROKAR_LIPOPROTEIN"/>
    <property type="match status" value="1"/>
</dbReference>
<evidence type="ECO:0000256" key="2">
    <source>
        <dbReference type="ARBA" id="ARBA00006577"/>
    </source>
</evidence>
<keyword evidence="3" id="KW-0963">Cytoplasm</keyword>
<organism evidence="12 13">
    <name type="scientific">Campylobacter anatolicus</name>
    <dbReference type="NCBI Taxonomy" id="2829105"/>
    <lineage>
        <taxon>Bacteria</taxon>
        <taxon>Pseudomonadati</taxon>
        <taxon>Campylobacterota</taxon>
        <taxon>Epsilonproteobacteria</taxon>
        <taxon>Campylobacterales</taxon>
        <taxon>Campylobacteraceae</taxon>
        <taxon>Campylobacter</taxon>
    </lineage>
</organism>
<reference evidence="12 13" key="1">
    <citation type="submission" date="2021-04" db="EMBL/GenBank/DDBJ databases">
        <title>Molecular and phenotypic characterization and identification of bacterial isolates recovered from the Anatolian ground squirrels (Spermophilus xanthoprymnus) and which have the potential to form a new species in the Campylobacter genus.</title>
        <authorList>
            <person name="Aydin F."/>
            <person name="Abay S."/>
            <person name="Kayman T."/>
            <person name="Karakaya E."/>
            <person name="Mustak H.K."/>
            <person name="Mustak I.B."/>
            <person name="Bilgin N."/>
            <person name="Duzler A."/>
            <person name="Sahin O."/>
            <person name="Guran O."/>
            <person name="Saticioglu I.B."/>
        </authorList>
    </citation>
    <scope>NUCLEOTIDE SEQUENCE [LARGE SCALE GENOMIC DNA]</scope>
    <source>
        <strain evidence="13">faydin-G24</strain>
    </source>
</reference>
<dbReference type="GO" id="GO:0003755">
    <property type="term" value="F:peptidyl-prolyl cis-trans isomerase activity"/>
    <property type="evidence" value="ECO:0007669"/>
    <property type="project" value="UniProtKB-EC"/>
</dbReference>
<dbReference type="InterPro" id="IPR000774">
    <property type="entry name" value="PPIase_FKBP_N"/>
</dbReference>
<evidence type="ECO:0000259" key="11">
    <source>
        <dbReference type="PROSITE" id="PS50059"/>
    </source>
</evidence>
<dbReference type="Gene3D" id="3.10.50.40">
    <property type="match status" value="1"/>
</dbReference>
<dbReference type="InterPro" id="IPR001179">
    <property type="entry name" value="PPIase_FKBP_dom"/>
</dbReference>
<dbReference type="PANTHER" id="PTHR43811">
    <property type="entry name" value="FKBP-TYPE PEPTIDYL-PROLYL CIS-TRANS ISOMERASE FKPA"/>
    <property type="match status" value="1"/>
</dbReference>
<dbReference type="Gene3D" id="1.10.287.460">
    <property type="entry name" value="Peptidyl-prolyl cis-trans isomerase, FKBP-type, N-terminal domain"/>
    <property type="match status" value="1"/>
</dbReference>
<comment type="catalytic activity">
    <reaction evidence="1 6 7">
        <text>[protein]-peptidylproline (omega=180) = [protein]-peptidylproline (omega=0)</text>
        <dbReference type="Rhea" id="RHEA:16237"/>
        <dbReference type="Rhea" id="RHEA-COMP:10747"/>
        <dbReference type="Rhea" id="RHEA-COMP:10748"/>
        <dbReference type="ChEBI" id="CHEBI:83833"/>
        <dbReference type="ChEBI" id="CHEBI:83834"/>
        <dbReference type="EC" id="5.2.1.8"/>
    </reaction>
</comment>
<accession>A0ABS5HK30</accession>
<protein>
    <recommendedName>
        <fullName evidence="7">Peptidyl-prolyl cis-trans isomerase</fullName>
        <ecNumber evidence="7">5.2.1.8</ecNumber>
    </recommendedName>
</protein>
<comment type="similarity">
    <text evidence="2 7">Belongs to the FKBP-type PPIase family.</text>
</comment>
<sequence length="254" mass="27642">MQKQILKSFISVLFLTSCAFSVELNTDTQKESYSIGASTGGHIANQILGHKKLGVLTDVDALVQGFIDGLKKQNKLSDDEILNSLNKRADALNKANEAIKKAELDKNKKASKDFMNKNAKNKNVKTTASGLQYEILKAGKGEKPKPESIVLVNYRAYLPNGEVFEDSYKAKTSVTLSLITVIEGLKEGLVLMNTGSTYKFVIPSELAYGDEDVDVIPAGSAVVFEVELLQVGKPGTTFNKTDKNSEDNKSSAKQ</sequence>
<evidence type="ECO:0000256" key="7">
    <source>
        <dbReference type="RuleBase" id="RU003915"/>
    </source>
</evidence>
<keyword evidence="5 6" id="KW-0413">Isomerase</keyword>
<evidence type="ECO:0000256" key="1">
    <source>
        <dbReference type="ARBA" id="ARBA00000971"/>
    </source>
</evidence>
<name>A0ABS5HK30_9BACT</name>
<dbReference type="EMBL" id="JAGSSW010000008">
    <property type="protein sequence ID" value="MBR8464492.1"/>
    <property type="molecule type" value="Genomic_DNA"/>
</dbReference>